<keyword evidence="2" id="KW-0689">Ribosomal protein</keyword>
<comment type="caution">
    <text evidence="2">The sequence shown here is derived from an EMBL/GenBank/DDBJ whole genome shotgun (WGS) entry which is preliminary data.</text>
</comment>
<dbReference type="InterPro" id="IPR004038">
    <property type="entry name" value="Ribosomal_eL8/eL30/eS12/Gad45"/>
</dbReference>
<name>A0A0C1M824_9LACO</name>
<evidence type="ECO:0000259" key="1">
    <source>
        <dbReference type="Pfam" id="PF01248"/>
    </source>
</evidence>
<sequence>MTNYNKVLNLLGIARRAGKIISGEGIVLNAIKNRKVNYLFIASDCGASTKKKFLDKSKFYEVPVNTGMLKDDLSDAIGMKRSIVAIEDKGFSKKFKELK</sequence>
<accession>A0A0C1M824</accession>
<dbReference type="OrthoDB" id="9794863at2"/>
<organism evidence="2 3">
    <name type="scientific">Fructilactobacillus fructivorans</name>
    <dbReference type="NCBI Taxonomy" id="1614"/>
    <lineage>
        <taxon>Bacteria</taxon>
        <taxon>Bacillati</taxon>
        <taxon>Bacillota</taxon>
        <taxon>Bacilli</taxon>
        <taxon>Lactobacillales</taxon>
        <taxon>Lactobacillaceae</taxon>
        <taxon>Fructilactobacillus</taxon>
    </lineage>
</organism>
<dbReference type="GO" id="GO:0005840">
    <property type="term" value="C:ribosome"/>
    <property type="evidence" value="ECO:0007669"/>
    <property type="project" value="UniProtKB-KW"/>
</dbReference>
<dbReference type="RefSeq" id="WP_039143029.1">
    <property type="nucleotide sequence ID" value="NZ_JOJZ01000007.1"/>
</dbReference>
<dbReference type="AlphaFoldDB" id="A0A0C1M824"/>
<protein>
    <submittedName>
        <fullName evidence="2">Ribosomal protein L7Ae family protein</fullName>
    </submittedName>
</protein>
<dbReference type="EMBL" id="JOJZ01000007">
    <property type="protein sequence ID" value="KID42659.1"/>
    <property type="molecule type" value="Genomic_DNA"/>
</dbReference>
<evidence type="ECO:0000313" key="3">
    <source>
        <dbReference type="Proteomes" id="UP000031397"/>
    </source>
</evidence>
<dbReference type="GeneID" id="74912816"/>
<dbReference type="SUPFAM" id="SSF55315">
    <property type="entry name" value="L30e-like"/>
    <property type="match status" value="1"/>
</dbReference>
<keyword evidence="3" id="KW-1185">Reference proteome</keyword>
<dbReference type="Proteomes" id="UP000031397">
    <property type="component" value="Unassembled WGS sequence"/>
</dbReference>
<reference evidence="2 3" key="1">
    <citation type="submission" date="2014-06" db="EMBL/GenBank/DDBJ databases">
        <title>Functional and comparative genomic analyses of the Drosophila gut microbiota identify candidate symbiosis factors.</title>
        <authorList>
            <person name="Newell P.D."/>
            <person name="Chaston J.M."/>
            <person name="Douglas A.E."/>
        </authorList>
    </citation>
    <scope>NUCLEOTIDE SEQUENCE [LARGE SCALE GENOMIC DNA]</scope>
    <source>
        <strain evidence="2 3">DmCS_002</strain>
    </source>
</reference>
<evidence type="ECO:0000313" key="2">
    <source>
        <dbReference type="EMBL" id="KID42659.1"/>
    </source>
</evidence>
<keyword evidence="2" id="KW-0687">Ribonucleoprotein</keyword>
<dbReference type="Gene3D" id="3.30.1330.30">
    <property type="match status" value="1"/>
</dbReference>
<dbReference type="PATRIC" id="fig|1614.7.peg.103"/>
<gene>
    <name evidence="2" type="ORF">LfDm3_0111</name>
</gene>
<dbReference type="InterPro" id="IPR029064">
    <property type="entry name" value="Ribosomal_eL30-like_sf"/>
</dbReference>
<dbReference type="Pfam" id="PF01248">
    <property type="entry name" value="Ribosomal_L7Ae"/>
    <property type="match status" value="1"/>
</dbReference>
<proteinExistence type="predicted"/>
<feature type="domain" description="Ribosomal protein eL8/eL30/eS12/Gadd45" evidence="1">
    <location>
        <begin position="6"/>
        <end position="95"/>
    </location>
</feature>